<protein>
    <submittedName>
        <fullName evidence="1">Uncharacterized protein</fullName>
    </submittedName>
</protein>
<evidence type="ECO:0000313" key="2">
    <source>
        <dbReference type="Proteomes" id="UP000237105"/>
    </source>
</evidence>
<keyword evidence="2" id="KW-1185">Reference proteome</keyword>
<gene>
    <name evidence="1" type="ORF">PanWU01x14_369090</name>
</gene>
<name>A0A2P5A4U1_PARAD</name>
<dbReference type="Proteomes" id="UP000237105">
    <property type="component" value="Unassembled WGS sequence"/>
</dbReference>
<evidence type="ECO:0000313" key="1">
    <source>
        <dbReference type="EMBL" id="PON31542.1"/>
    </source>
</evidence>
<feature type="non-terminal residue" evidence="1">
    <location>
        <position position="1"/>
    </location>
</feature>
<sequence>LERNLDEDDDGVDVGLFGIRGVDTWFASLNKMKMTMESRQGAYHVMFLRQI</sequence>
<proteinExistence type="predicted"/>
<dbReference type="EMBL" id="JXTB01001001">
    <property type="protein sequence ID" value="PON31542.1"/>
    <property type="molecule type" value="Genomic_DNA"/>
</dbReference>
<dbReference type="AlphaFoldDB" id="A0A2P5A4U1"/>
<reference evidence="2" key="1">
    <citation type="submission" date="2016-06" db="EMBL/GenBank/DDBJ databases">
        <title>Parallel loss of symbiosis genes in relatives of nitrogen-fixing non-legume Parasponia.</title>
        <authorList>
            <person name="Van Velzen R."/>
            <person name="Holmer R."/>
            <person name="Bu F."/>
            <person name="Rutten L."/>
            <person name="Van Zeijl A."/>
            <person name="Liu W."/>
            <person name="Santuari L."/>
            <person name="Cao Q."/>
            <person name="Sharma T."/>
            <person name="Shen D."/>
            <person name="Roswanjaya Y."/>
            <person name="Wardhani T."/>
            <person name="Kalhor M.S."/>
            <person name="Jansen J."/>
            <person name="Van den Hoogen J."/>
            <person name="Gungor B."/>
            <person name="Hartog M."/>
            <person name="Hontelez J."/>
            <person name="Verver J."/>
            <person name="Yang W.-C."/>
            <person name="Schijlen E."/>
            <person name="Repin R."/>
            <person name="Schilthuizen M."/>
            <person name="Schranz E."/>
            <person name="Heidstra R."/>
            <person name="Miyata K."/>
            <person name="Fedorova E."/>
            <person name="Kohlen W."/>
            <person name="Bisseling T."/>
            <person name="Smit S."/>
            <person name="Geurts R."/>
        </authorList>
    </citation>
    <scope>NUCLEOTIDE SEQUENCE [LARGE SCALE GENOMIC DNA]</scope>
    <source>
        <strain evidence="2">cv. WU1-14</strain>
    </source>
</reference>
<organism evidence="1 2">
    <name type="scientific">Parasponia andersonii</name>
    <name type="common">Sponia andersonii</name>
    <dbReference type="NCBI Taxonomy" id="3476"/>
    <lineage>
        <taxon>Eukaryota</taxon>
        <taxon>Viridiplantae</taxon>
        <taxon>Streptophyta</taxon>
        <taxon>Embryophyta</taxon>
        <taxon>Tracheophyta</taxon>
        <taxon>Spermatophyta</taxon>
        <taxon>Magnoliopsida</taxon>
        <taxon>eudicotyledons</taxon>
        <taxon>Gunneridae</taxon>
        <taxon>Pentapetalae</taxon>
        <taxon>rosids</taxon>
        <taxon>fabids</taxon>
        <taxon>Rosales</taxon>
        <taxon>Cannabaceae</taxon>
        <taxon>Parasponia</taxon>
    </lineage>
</organism>
<accession>A0A2P5A4U1</accession>
<comment type="caution">
    <text evidence="1">The sequence shown here is derived from an EMBL/GenBank/DDBJ whole genome shotgun (WGS) entry which is preliminary data.</text>
</comment>